<protein>
    <submittedName>
        <fullName evidence="5">FMN reductase</fullName>
    </submittedName>
</protein>
<evidence type="ECO:0000256" key="2">
    <source>
        <dbReference type="ARBA" id="ARBA00022643"/>
    </source>
</evidence>
<organism evidence="5 6">
    <name type="scientific">Humibacillus xanthopallidus</name>
    <dbReference type="NCBI Taxonomy" id="412689"/>
    <lineage>
        <taxon>Bacteria</taxon>
        <taxon>Bacillati</taxon>
        <taxon>Actinomycetota</taxon>
        <taxon>Actinomycetes</taxon>
        <taxon>Micrococcales</taxon>
        <taxon>Intrasporangiaceae</taxon>
        <taxon>Humibacillus</taxon>
    </lineage>
</organism>
<dbReference type="GO" id="GO:0016491">
    <property type="term" value="F:oxidoreductase activity"/>
    <property type="evidence" value="ECO:0007669"/>
    <property type="project" value="UniProtKB-KW"/>
</dbReference>
<dbReference type="SUPFAM" id="SSF52218">
    <property type="entry name" value="Flavoproteins"/>
    <property type="match status" value="1"/>
</dbReference>
<keyword evidence="1" id="KW-0285">Flavoprotein</keyword>
<keyword evidence="2" id="KW-0288">FMN</keyword>
<sequence length="200" mass="20589">MRAPSGSVVELIGNPRPASRTRALADLVAVRLSHALGEPGPVTGSHGIPLGEPVVIELGDAVGVSFGPEPVRVRTPLVDPFGTVIRARLLVVATPTYKATYSGLLKIFLDQLSQGDLARVVAVPVAIAGAPAHRESVSSALHELLVELGAQVPAPALALLESEVADQEAHVGRWVTAYAAGLAESLTDLSRVAETSGAHG</sequence>
<dbReference type="RefSeq" id="WP_185747323.1">
    <property type="nucleotide sequence ID" value="NZ_BAAAQC010000012.1"/>
</dbReference>
<feature type="domain" description="NADPH-dependent FMN reductase-like" evidence="4">
    <location>
        <begin position="8"/>
        <end position="157"/>
    </location>
</feature>
<dbReference type="Pfam" id="PF03358">
    <property type="entry name" value="FMN_red"/>
    <property type="match status" value="1"/>
</dbReference>
<name>A0A543PR62_9MICO</name>
<reference evidence="5 6" key="1">
    <citation type="submission" date="2019-06" db="EMBL/GenBank/DDBJ databases">
        <title>Sequencing the genomes of 1000 actinobacteria strains.</title>
        <authorList>
            <person name="Klenk H.-P."/>
        </authorList>
    </citation>
    <scope>NUCLEOTIDE SEQUENCE [LARGE SCALE GENOMIC DNA]</scope>
    <source>
        <strain evidence="5 6">DSM 21776</strain>
    </source>
</reference>
<keyword evidence="3" id="KW-0560">Oxidoreductase</keyword>
<evidence type="ECO:0000259" key="4">
    <source>
        <dbReference type="Pfam" id="PF03358"/>
    </source>
</evidence>
<comment type="caution">
    <text evidence="5">The sequence shown here is derived from an EMBL/GenBank/DDBJ whole genome shotgun (WGS) entry which is preliminary data.</text>
</comment>
<proteinExistence type="predicted"/>
<gene>
    <name evidence="5" type="ORF">FHX52_3292</name>
</gene>
<evidence type="ECO:0000313" key="6">
    <source>
        <dbReference type="Proteomes" id="UP000320085"/>
    </source>
</evidence>
<accession>A0A543PR62</accession>
<dbReference type="Gene3D" id="3.40.50.360">
    <property type="match status" value="1"/>
</dbReference>
<dbReference type="PANTHER" id="PTHR43408">
    <property type="entry name" value="FMN REDUCTASE (NADPH)"/>
    <property type="match status" value="1"/>
</dbReference>
<dbReference type="EMBL" id="VFQF01000002">
    <property type="protein sequence ID" value="TQN46566.1"/>
    <property type="molecule type" value="Genomic_DNA"/>
</dbReference>
<dbReference type="InterPro" id="IPR029039">
    <property type="entry name" value="Flavoprotein-like_sf"/>
</dbReference>
<evidence type="ECO:0000256" key="1">
    <source>
        <dbReference type="ARBA" id="ARBA00022630"/>
    </source>
</evidence>
<evidence type="ECO:0000313" key="5">
    <source>
        <dbReference type="EMBL" id="TQN46566.1"/>
    </source>
</evidence>
<dbReference type="PANTHER" id="PTHR43408:SF2">
    <property type="entry name" value="FMN REDUCTASE (NADPH)"/>
    <property type="match status" value="1"/>
</dbReference>
<dbReference type="Proteomes" id="UP000320085">
    <property type="component" value="Unassembled WGS sequence"/>
</dbReference>
<dbReference type="AlphaFoldDB" id="A0A543PR62"/>
<evidence type="ECO:0000256" key="3">
    <source>
        <dbReference type="ARBA" id="ARBA00023002"/>
    </source>
</evidence>
<dbReference type="InterPro" id="IPR051814">
    <property type="entry name" value="NAD(P)H-dep_FMN_reductase"/>
</dbReference>
<dbReference type="InterPro" id="IPR005025">
    <property type="entry name" value="FMN_Rdtase-like_dom"/>
</dbReference>